<dbReference type="EMBL" id="FO904936">
    <property type="protein sequence ID" value="CDP23171.1"/>
    <property type="molecule type" value="Genomic_DNA"/>
</dbReference>
<evidence type="ECO:0000256" key="1">
    <source>
        <dbReference type="SAM" id="MobiDB-lite"/>
    </source>
</evidence>
<keyword evidence="2" id="KW-0812">Transmembrane</keyword>
<reference evidence="5" key="3">
    <citation type="journal article" date="2014" name="Genetics">
        <title>Maintaining two mating types: Structure of the mating type locus and its role in heterokaryosis in Podospora anserina.</title>
        <authorList>
            <person name="Grognet P."/>
            <person name="Bidard F."/>
            <person name="Kuchly C."/>
            <person name="Tong L.C.H."/>
            <person name="Coppin E."/>
            <person name="Benkhali J.A."/>
            <person name="Couloux A."/>
            <person name="Wincker P."/>
            <person name="Debuchy R."/>
            <person name="Silar P."/>
        </authorList>
    </citation>
    <scope>GENOME REANNOTATION</scope>
    <source>
        <strain evidence="5">S / ATCC MYA-4624 / DSM 980 / FGSC 10383</strain>
    </source>
</reference>
<protein>
    <submittedName>
        <fullName evidence="3">Podospora anserina S mat+ genomic DNA chromosome 1, supercontig 1</fullName>
    </submittedName>
</protein>
<dbReference type="EMBL" id="CU633438">
    <property type="protein sequence ID" value="CAP60528.1"/>
    <property type="molecule type" value="Genomic_DNA"/>
</dbReference>
<keyword evidence="5" id="KW-1185">Reference proteome</keyword>
<evidence type="ECO:0000313" key="3">
    <source>
        <dbReference type="EMBL" id="CAP60528.1"/>
    </source>
</evidence>
<dbReference type="OrthoDB" id="4589912at2759"/>
<accession>B2A927</accession>
<feature type="compositionally biased region" description="Basic and acidic residues" evidence="1">
    <location>
        <begin position="352"/>
        <end position="372"/>
    </location>
</feature>
<evidence type="ECO:0000313" key="4">
    <source>
        <dbReference type="EMBL" id="CDP23171.1"/>
    </source>
</evidence>
<sequence>MQFMSQATGWADSIILAMAPLGIITIIVAAIRVGGPFWLGSVIGRARENRAVPEAELMSSTSYEVRELWNGQEIVRVMGQGPIREFIILIPEDKTKDEKETEEGREGHMLEVRAMELKDPPQNEQGVLGAMWYVYLSPQWVLFFQSSVLAWAGVATYYFQYPKDDKEGEPVAWVRRNFNKNPEAVPLTAGFELDWLVMTLEKHRTALWFLSKSDEDCGQLDESSRPWAKGDDSWDWRVAAVQNRNNVKMDPDEHKSESRPQRLMRIRRELGKLAGWAGVASAEAISLTRAIEFTMDTLFSHGPIDSGDMWWSLTVSGEPVYFRLSWKAGHWTAYSDELDSVLPLWMYSAHEKEQRKHTKEGDNTKGDDKSKTSDQWLSDKGTSKKPSLQILAIRRPRNTQRYVSLTSPTYNFSSPSLSSPGTASDGMEDGHPAKGPGRASISYLRRGGRPRDASQNLRLDIPRPTCHHPRD</sequence>
<dbReference type="eggNOG" id="KOG4177">
    <property type="taxonomic scope" value="Eukaryota"/>
</dbReference>
<name>B2A927_PODAN</name>
<gene>
    <name evidence="3" type="ORF">PODANS_1_8220</name>
</gene>
<evidence type="ECO:0000256" key="2">
    <source>
        <dbReference type="SAM" id="Phobius"/>
    </source>
</evidence>
<dbReference type="Proteomes" id="UP000001197">
    <property type="component" value="Chromosome 1"/>
</dbReference>
<feature type="compositionally biased region" description="Low complexity" evidence="1">
    <location>
        <begin position="407"/>
        <end position="424"/>
    </location>
</feature>
<evidence type="ECO:0000313" key="5">
    <source>
        <dbReference type="Proteomes" id="UP000001197"/>
    </source>
</evidence>
<dbReference type="AlphaFoldDB" id="B2A927"/>
<dbReference type="RefSeq" id="XP_001913046.1">
    <property type="nucleotide sequence ID" value="XM_001913011.1"/>
</dbReference>
<keyword evidence="2" id="KW-1133">Transmembrane helix</keyword>
<dbReference type="GeneID" id="6197116"/>
<reference evidence="3 5" key="1">
    <citation type="journal article" date="2008" name="Genome Biol.">
        <title>The genome sequence of the model ascomycete fungus Podospora anserina.</title>
        <authorList>
            <person name="Espagne E."/>
            <person name="Lespinet O."/>
            <person name="Malagnac F."/>
            <person name="Da Silva C."/>
            <person name="Jaillon O."/>
            <person name="Porcel B.M."/>
            <person name="Couloux A."/>
            <person name="Aury J.-M."/>
            <person name="Segurens B."/>
            <person name="Poulain J."/>
            <person name="Anthouard V."/>
            <person name="Grossetete S."/>
            <person name="Khalili H."/>
            <person name="Coppin E."/>
            <person name="Dequard-Chablat M."/>
            <person name="Picard M."/>
            <person name="Contamine V."/>
            <person name="Arnaise S."/>
            <person name="Bourdais A."/>
            <person name="Berteaux-Lecellier V."/>
            <person name="Gautheret D."/>
            <person name="de Vries R.P."/>
            <person name="Battaglia E."/>
            <person name="Coutinho P.M."/>
            <person name="Danchin E.G.J."/>
            <person name="Henrissat B."/>
            <person name="El Khoury R."/>
            <person name="Sainsard-Chanet A."/>
            <person name="Boivin A."/>
            <person name="Pinan-Lucarre B."/>
            <person name="Sellem C.H."/>
            <person name="Debuchy R."/>
            <person name="Wincker P."/>
            <person name="Weissenbach J."/>
            <person name="Silar P."/>
        </authorList>
    </citation>
    <scope>NUCLEOTIDE SEQUENCE [LARGE SCALE GENOMIC DNA]</scope>
    <source>
        <strain evidence="5">S / ATCC MYA-4624 / DSM 980 / FGSC 10383</strain>
        <strain evidence="3">S mat+</strain>
    </source>
</reference>
<dbReference type="HOGENOM" id="CLU_580207_0_0_1"/>
<reference evidence="4" key="4">
    <citation type="submission" date="2015-04" db="EMBL/GenBank/DDBJ databases">
        <title>Maintaining two mating types: Structure of the mating type locus and its role in heterokaryosis in Podospora anserina.</title>
        <authorList>
            <person name="Grognet P."/>
            <person name="Bidard F."/>
            <person name="Kuchly C."/>
            <person name="Chan Ho Tong L."/>
            <person name="Coppin E."/>
            <person name="Ait Benkhali J."/>
            <person name="Couloux A."/>
            <person name="Wincker P."/>
            <person name="Debuchy R."/>
            <person name="Silar P."/>
        </authorList>
    </citation>
    <scope>NUCLEOTIDE SEQUENCE</scope>
</reference>
<proteinExistence type="predicted"/>
<dbReference type="KEGG" id="pan:PODANSg10095"/>
<feature type="transmembrane region" description="Helical" evidence="2">
    <location>
        <begin position="12"/>
        <end position="31"/>
    </location>
</feature>
<organism evidence="3">
    <name type="scientific">Podospora anserina (strain S / ATCC MYA-4624 / DSM 980 / FGSC 10383)</name>
    <name type="common">Pleurage anserina</name>
    <dbReference type="NCBI Taxonomy" id="515849"/>
    <lineage>
        <taxon>Eukaryota</taxon>
        <taxon>Fungi</taxon>
        <taxon>Dikarya</taxon>
        <taxon>Ascomycota</taxon>
        <taxon>Pezizomycotina</taxon>
        <taxon>Sordariomycetes</taxon>
        <taxon>Sordariomycetidae</taxon>
        <taxon>Sordariales</taxon>
        <taxon>Podosporaceae</taxon>
        <taxon>Podospora</taxon>
        <taxon>Podospora anserina</taxon>
    </lineage>
</organism>
<dbReference type="VEuPathDB" id="FungiDB:PODANS_1_8220"/>
<keyword evidence="2" id="KW-0472">Membrane</keyword>
<feature type="region of interest" description="Disordered" evidence="1">
    <location>
        <begin position="352"/>
        <end position="471"/>
    </location>
</feature>
<reference evidence="3" key="2">
    <citation type="submission" date="2008-07" db="EMBL/GenBank/DDBJ databases">
        <authorList>
            <person name="Genoscope - CEA"/>
        </authorList>
    </citation>
    <scope>NUCLEOTIDE SEQUENCE</scope>
    <source>
        <strain evidence="3">S mat+</strain>
    </source>
</reference>